<sequence length="97" mass="10605">MSESIPTRESLAGFIVTEPRRVTTAAGRYRRSARVGVEHWRAALDGTHTEAEPSFHTLALYGRLAAGLMGEFHKGERLVAAGHTRAYPIDRVAVMAS</sequence>
<dbReference type="InterPro" id="IPR012340">
    <property type="entry name" value="NA-bd_OB-fold"/>
</dbReference>
<dbReference type="Proteomes" id="UP000291758">
    <property type="component" value="Chromosome"/>
</dbReference>
<reference evidence="1 2" key="1">
    <citation type="submission" date="2019-01" db="EMBL/GenBank/DDBJ databases">
        <title>Genome sequencing of strain 2JSPR-7.</title>
        <authorList>
            <person name="Heo J."/>
            <person name="Kim S.-J."/>
            <person name="Kim J.-S."/>
            <person name="Hong S.-B."/>
            <person name="Kwon S.-W."/>
        </authorList>
    </citation>
    <scope>NUCLEOTIDE SEQUENCE [LARGE SCALE GENOMIC DNA]</scope>
    <source>
        <strain evidence="1 2">2JSPR-7</strain>
    </source>
</reference>
<name>A0A4V0YE07_9MICO</name>
<dbReference type="OrthoDB" id="4773434at2"/>
<protein>
    <recommendedName>
        <fullName evidence="3">Single-stranded DNA-binding protein</fullName>
    </recommendedName>
</protein>
<gene>
    <name evidence="1" type="ORF">ET495_04000</name>
</gene>
<dbReference type="SUPFAM" id="SSF50249">
    <property type="entry name" value="Nucleic acid-binding proteins"/>
    <property type="match status" value="1"/>
</dbReference>
<dbReference type="EMBL" id="CP035495">
    <property type="protein sequence ID" value="QAY62551.1"/>
    <property type="molecule type" value="Genomic_DNA"/>
</dbReference>
<evidence type="ECO:0000313" key="2">
    <source>
        <dbReference type="Proteomes" id="UP000291758"/>
    </source>
</evidence>
<evidence type="ECO:0000313" key="1">
    <source>
        <dbReference type="EMBL" id="QAY62551.1"/>
    </source>
</evidence>
<dbReference type="KEGG" id="xyl:ET495_04000"/>
<dbReference type="Gene3D" id="2.40.50.140">
    <property type="entry name" value="Nucleic acid-binding proteins"/>
    <property type="match status" value="1"/>
</dbReference>
<dbReference type="RefSeq" id="WP_129202790.1">
    <property type="nucleotide sequence ID" value="NZ_CP035495.1"/>
</dbReference>
<evidence type="ECO:0008006" key="3">
    <source>
        <dbReference type="Google" id="ProtNLM"/>
    </source>
</evidence>
<organism evidence="1 2">
    <name type="scientific">Xylanimonas allomyrinae</name>
    <dbReference type="NCBI Taxonomy" id="2509459"/>
    <lineage>
        <taxon>Bacteria</taxon>
        <taxon>Bacillati</taxon>
        <taxon>Actinomycetota</taxon>
        <taxon>Actinomycetes</taxon>
        <taxon>Micrococcales</taxon>
        <taxon>Promicromonosporaceae</taxon>
        <taxon>Xylanimonas</taxon>
    </lineage>
</organism>
<proteinExistence type="predicted"/>
<keyword evidence="2" id="KW-1185">Reference proteome</keyword>
<dbReference type="AlphaFoldDB" id="A0A4V0YE07"/>
<accession>A0A4V0YE07</accession>